<evidence type="ECO:0000313" key="7">
    <source>
        <dbReference type="EMBL" id="RQW64336.1"/>
    </source>
</evidence>
<comment type="similarity">
    <text evidence="1">In the C-terminal section; belongs to the class-I pyridoxal-phosphate-dependent aminotransferase family.</text>
</comment>
<dbReference type="Gene3D" id="1.10.10.10">
    <property type="entry name" value="Winged helix-like DNA-binding domain superfamily/Winged helix DNA-binding domain"/>
    <property type="match status" value="1"/>
</dbReference>
<dbReference type="SUPFAM" id="SSF53383">
    <property type="entry name" value="PLP-dependent transferases"/>
    <property type="match status" value="1"/>
</dbReference>
<dbReference type="InterPro" id="IPR036390">
    <property type="entry name" value="WH_DNA-bd_sf"/>
</dbReference>
<feature type="domain" description="HTH gntR-type" evidence="6">
    <location>
        <begin position="19"/>
        <end position="87"/>
    </location>
</feature>
<dbReference type="InterPro" id="IPR051446">
    <property type="entry name" value="HTH_trans_reg/aminotransferase"/>
</dbReference>
<evidence type="ECO:0000256" key="5">
    <source>
        <dbReference type="ARBA" id="ARBA00023163"/>
    </source>
</evidence>
<evidence type="ECO:0000256" key="4">
    <source>
        <dbReference type="ARBA" id="ARBA00023125"/>
    </source>
</evidence>
<dbReference type="Pfam" id="PF00392">
    <property type="entry name" value="GntR"/>
    <property type="match status" value="1"/>
</dbReference>
<evidence type="ECO:0000256" key="3">
    <source>
        <dbReference type="ARBA" id="ARBA00023015"/>
    </source>
</evidence>
<dbReference type="GO" id="GO:0003700">
    <property type="term" value="F:DNA-binding transcription factor activity"/>
    <property type="evidence" value="ECO:0007669"/>
    <property type="project" value="InterPro"/>
</dbReference>
<dbReference type="RefSeq" id="WP_124936457.1">
    <property type="nucleotide sequence ID" value="NZ_RJVQ01000002.1"/>
</dbReference>
<dbReference type="InterPro" id="IPR000524">
    <property type="entry name" value="Tscrpt_reg_HTH_GntR"/>
</dbReference>
<keyword evidence="7" id="KW-0032">Aminotransferase</keyword>
<dbReference type="Proteomes" id="UP000281112">
    <property type="component" value="Unassembled WGS sequence"/>
</dbReference>
<dbReference type="InterPro" id="IPR015424">
    <property type="entry name" value="PyrdxlP-dep_Trfase"/>
</dbReference>
<dbReference type="Pfam" id="PF00155">
    <property type="entry name" value="Aminotran_1_2"/>
    <property type="match status" value="1"/>
</dbReference>
<keyword evidence="4" id="KW-0238">DNA-binding</keyword>
<reference evidence="7 8" key="1">
    <citation type="submission" date="2018-11" db="EMBL/GenBank/DDBJ databases">
        <title>Vibrio LJC006 sp. nov., isolated from seawater during the bloom of the enteromorpha.</title>
        <authorList>
            <person name="Liang J."/>
        </authorList>
    </citation>
    <scope>NUCLEOTIDE SEQUENCE [LARGE SCALE GENOMIC DNA]</scope>
    <source>
        <strain evidence="7 8">LJC006</strain>
    </source>
</reference>
<dbReference type="GO" id="GO:0030170">
    <property type="term" value="F:pyridoxal phosphate binding"/>
    <property type="evidence" value="ECO:0007669"/>
    <property type="project" value="InterPro"/>
</dbReference>
<evidence type="ECO:0000313" key="8">
    <source>
        <dbReference type="Proteomes" id="UP000281112"/>
    </source>
</evidence>
<protein>
    <submittedName>
        <fullName evidence="7">PLP-dependent aminotransferase family protein</fullName>
    </submittedName>
</protein>
<keyword evidence="5" id="KW-0804">Transcription</keyword>
<sequence>MEPILIIDIGDLALTEQGQTKQEKLFNAIRAKIVSGLWHSNAKLPSTRELAARMGLGRNTVVATYEQLVAEGYLKSHVGSGFFVAVSLPEQFYVGESVELTNSVEDTNEHSLRSFSPGVPDLEVFPIKRWSQMIHQQGQRRAYLGYNDLQGLRVLRDAIAHYVSSSRTVYCSPEQVIITHGAQQAISIALLATANFGGDVIFEEPGYGNVRAVLDLFNMNNIPFPIDKQSGWDFSSLKNATAKTVYVTPSNQYPLGLSMPVAERLELLEWAALNQSVIIEDDYDSEFQFAHQPYPSLQGLAHEFGYSDNVIYIGSLSKVMFNSMRLGYMVVPPSMVEKCCNIKQTLGGELAAASQLALAQFLNEGHLQRHIRKMRRIYQDKHQAMVAAIEAHFNGDIEIISQAAGLHITIIWHSKVCENRLSDLAKTHQLKVRAISAYESHAPNRDWQGAVLGFGNADINRIDMDIKHLADLFYQLLEEKD</sequence>
<dbReference type="InterPro" id="IPR036388">
    <property type="entry name" value="WH-like_DNA-bd_sf"/>
</dbReference>
<dbReference type="PANTHER" id="PTHR46577:SF1">
    <property type="entry name" value="HTH-TYPE TRANSCRIPTIONAL REGULATORY PROTEIN GABR"/>
    <property type="match status" value="1"/>
</dbReference>
<keyword evidence="7" id="KW-0808">Transferase</keyword>
<dbReference type="EMBL" id="RJVQ01000002">
    <property type="protein sequence ID" value="RQW64336.1"/>
    <property type="molecule type" value="Genomic_DNA"/>
</dbReference>
<evidence type="ECO:0000259" key="6">
    <source>
        <dbReference type="PROSITE" id="PS50949"/>
    </source>
</evidence>
<dbReference type="PRINTS" id="PR00035">
    <property type="entry name" value="HTHGNTR"/>
</dbReference>
<name>A0A3N9U823_9VIBR</name>
<evidence type="ECO:0000256" key="1">
    <source>
        <dbReference type="ARBA" id="ARBA00005384"/>
    </source>
</evidence>
<dbReference type="GO" id="GO:0003677">
    <property type="term" value="F:DNA binding"/>
    <property type="evidence" value="ECO:0007669"/>
    <property type="project" value="UniProtKB-KW"/>
</dbReference>
<keyword evidence="3" id="KW-0805">Transcription regulation</keyword>
<keyword evidence="2" id="KW-0663">Pyridoxal phosphate</keyword>
<dbReference type="CDD" id="cd00609">
    <property type="entry name" value="AAT_like"/>
    <property type="match status" value="1"/>
</dbReference>
<dbReference type="Gene3D" id="3.40.640.10">
    <property type="entry name" value="Type I PLP-dependent aspartate aminotransferase-like (Major domain)"/>
    <property type="match status" value="1"/>
</dbReference>
<dbReference type="InterPro" id="IPR004839">
    <property type="entry name" value="Aminotransferase_I/II_large"/>
</dbReference>
<comment type="caution">
    <text evidence="7">The sequence shown here is derived from an EMBL/GenBank/DDBJ whole genome shotgun (WGS) entry which is preliminary data.</text>
</comment>
<dbReference type="CDD" id="cd07377">
    <property type="entry name" value="WHTH_GntR"/>
    <property type="match status" value="1"/>
</dbReference>
<dbReference type="OrthoDB" id="9808770at2"/>
<dbReference type="PROSITE" id="PS50949">
    <property type="entry name" value="HTH_GNTR"/>
    <property type="match status" value="1"/>
</dbReference>
<evidence type="ECO:0000256" key="2">
    <source>
        <dbReference type="ARBA" id="ARBA00022898"/>
    </source>
</evidence>
<dbReference type="GO" id="GO:0008483">
    <property type="term" value="F:transaminase activity"/>
    <property type="evidence" value="ECO:0007669"/>
    <property type="project" value="UniProtKB-KW"/>
</dbReference>
<dbReference type="SMART" id="SM00345">
    <property type="entry name" value="HTH_GNTR"/>
    <property type="match status" value="1"/>
</dbReference>
<keyword evidence="8" id="KW-1185">Reference proteome</keyword>
<gene>
    <name evidence="7" type="ORF">EES38_07090</name>
</gene>
<dbReference type="PANTHER" id="PTHR46577">
    <property type="entry name" value="HTH-TYPE TRANSCRIPTIONAL REGULATORY PROTEIN GABR"/>
    <property type="match status" value="1"/>
</dbReference>
<dbReference type="SUPFAM" id="SSF46785">
    <property type="entry name" value="Winged helix' DNA-binding domain"/>
    <property type="match status" value="1"/>
</dbReference>
<proteinExistence type="inferred from homology"/>
<accession>A0A3N9U823</accession>
<dbReference type="InterPro" id="IPR015421">
    <property type="entry name" value="PyrdxlP-dep_Trfase_major"/>
</dbReference>
<organism evidence="7 8">
    <name type="scientific">Vibrio viridaestus</name>
    <dbReference type="NCBI Taxonomy" id="2487322"/>
    <lineage>
        <taxon>Bacteria</taxon>
        <taxon>Pseudomonadati</taxon>
        <taxon>Pseudomonadota</taxon>
        <taxon>Gammaproteobacteria</taxon>
        <taxon>Vibrionales</taxon>
        <taxon>Vibrionaceae</taxon>
        <taxon>Vibrio</taxon>
    </lineage>
</organism>
<dbReference type="AlphaFoldDB" id="A0A3N9U823"/>